<dbReference type="InterPro" id="IPR036264">
    <property type="entry name" value="Bact_exopeptidase_dim_dom"/>
</dbReference>
<protein>
    <submittedName>
        <fullName evidence="3">Amidohydrolase</fullName>
    </submittedName>
</protein>
<evidence type="ECO:0000259" key="2">
    <source>
        <dbReference type="Pfam" id="PF07687"/>
    </source>
</evidence>
<dbReference type="Proteomes" id="UP000294621">
    <property type="component" value="Unassembled WGS sequence"/>
</dbReference>
<dbReference type="FunFam" id="3.30.70.360:FF:000004">
    <property type="entry name" value="Peptidase M20 domain-containing protein 2"/>
    <property type="match status" value="1"/>
</dbReference>
<dbReference type="RefSeq" id="WP_133352286.1">
    <property type="nucleotide sequence ID" value="NZ_SMZQ01000017.1"/>
</dbReference>
<dbReference type="NCBIfam" id="TIGR01891">
    <property type="entry name" value="amidohydrolases"/>
    <property type="match status" value="1"/>
</dbReference>
<dbReference type="AlphaFoldDB" id="A0A4R5XMP7"/>
<accession>A0A4R5XMP7</accession>
<dbReference type="InterPro" id="IPR017145">
    <property type="entry name" value="Aminobenzoyl-glu_utiliz_pB"/>
</dbReference>
<dbReference type="GO" id="GO:0016805">
    <property type="term" value="F:dipeptidase activity"/>
    <property type="evidence" value="ECO:0007669"/>
    <property type="project" value="TreeGrafter"/>
</dbReference>
<dbReference type="InterPro" id="IPR052030">
    <property type="entry name" value="Peptidase_M20/M20A_hydrolases"/>
</dbReference>
<organism evidence="3 4">
    <name type="scientific">Arthrobacter nitrophenolicus</name>
    <dbReference type="NCBI Taxonomy" id="683150"/>
    <lineage>
        <taxon>Bacteria</taxon>
        <taxon>Bacillati</taxon>
        <taxon>Actinomycetota</taxon>
        <taxon>Actinomycetes</taxon>
        <taxon>Micrococcales</taxon>
        <taxon>Micrococcaceae</taxon>
        <taxon>Arthrobacter</taxon>
    </lineage>
</organism>
<dbReference type="GO" id="GO:0005737">
    <property type="term" value="C:cytoplasm"/>
    <property type="evidence" value="ECO:0007669"/>
    <property type="project" value="TreeGrafter"/>
</dbReference>
<sequence>MEHLNPLIDDVEALAPEFTALSDAIWDEPELRWEEHTAVTRQVAVAKKYGFSITRDVAGIPTAFFAEKGSTGPVIAFLGEYDALAELSQDSGNPERCPDPDNHSGNGQGCGHHLLGAGSLLAAVATARYLEKNGLPGRVRYYGCPAEEAAAGKSFMVKGGAFTGVDTAITWHPFASTLWKQNLMLAYTQVYFHYKGVAAHAGASPHMGRSALDAVELLNVGTNFLREHMPDTARIHYAITDAGGLSPNVVQPQASVYYIIRATDGQQMRALYDRVLKVAQGAALMTETELTVEFDGACSEILPNDALEKVLYQNAKELGGVPFDTADQTTAARFAAGLDRREVRTAKTAIGWSANEEKALHDHIPEPDSLPRVQLTGSSDVGDVSWSVPTVQIMAASFALGTPFHTWQVVAQGKLPAAHKGMIYAAKAMASTALSLFTDPVLMAQAKSEFDAVTAETPYICPIPDDVLAPPIRRAKADEIQTELEMQSV</sequence>
<name>A0A4R5XMP7_9MICC</name>
<dbReference type="Pfam" id="PF01546">
    <property type="entry name" value="Peptidase_M20"/>
    <property type="match status" value="1"/>
</dbReference>
<evidence type="ECO:0000313" key="3">
    <source>
        <dbReference type="EMBL" id="TDL32125.1"/>
    </source>
</evidence>
<gene>
    <name evidence="3" type="ORF">E2R57_20675</name>
</gene>
<dbReference type="InterPro" id="IPR002933">
    <property type="entry name" value="Peptidase_M20"/>
</dbReference>
<evidence type="ECO:0000256" key="1">
    <source>
        <dbReference type="SAM" id="MobiDB-lite"/>
    </source>
</evidence>
<dbReference type="Pfam" id="PF07687">
    <property type="entry name" value="M20_dimer"/>
    <property type="match status" value="1"/>
</dbReference>
<dbReference type="InterPro" id="IPR017439">
    <property type="entry name" value="Amidohydrolase"/>
</dbReference>
<dbReference type="SUPFAM" id="SSF55031">
    <property type="entry name" value="Bacterial exopeptidase dimerisation domain"/>
    <property type="match status" value="1"/>
</dbReference>
<dbReference type="EMBL" id="SMZQ01000017">
    <property type="protein sequence ID" value="TDL32125.1"/>
    <property type="molecule type" value="Genomic_DNA"/>
</dbReference>
<comment type="caution">
    <text evidence="3">The sequence shown here is derived from an EMBL/GenBank/DDBJ whole genome shotgun (WGS) entry which is preliminary data.</text>
</comment>
<dbReference type="InterPro" id="IPR011650">
    <property type="entry name" value="Peptidase_M20_dimer"/>
</dbReference>
<feature type="region of interest" description="Disordered" evidence="1">
    <location>
        <begin position="89"/>
        <end position="109"/>
    </location>
</feature>
<dbReference type="GO" id="GO:0046657">
    <property type="term" value="P:folic acid catabolic process"/>
    <property type="evidence" value="ECO:0007669"/>
    <property type="project" value="TreeGrafter"/>
</dbReference>
<dbReference type="Gene3D" id="3.30.70.360">
    <property type="match status" value="1"/>
</dbReference>
<dbReference type="PANTHER" id="PTHR30575:SF0">
    <property type="entry name" value="XAA-ARG DIPEPTIDASE"/>
    <property type="match status" value="1"/>
</dbReference>
<dbReference type="PANTHER" id="PTHR30575">
    <property type="entry name" value="PEPTIDASE M20"/>
    <property type="match status" value="1"/>
</dbReference>
<reference evidence="3 4" key="1">
    <citation type="submission" date="2019-03" db="EMBL/GenBank/DDBJ databases">
        <title>Genome Sequencing and Assembly of Various Microbes Isolated from Partially Reclaimed Soil and Acid Mine Drainage (AMD) Site.</title>
        <authorList>
            <person name="Steinbock B."/>
            <person name="Bechtold R."/>
            <person name="Sevigny J.L."/>
            <person name="Thomas D."/>
            <person name="Cuthill L.R."/>
            <person name="Aveiro Johannsen E.J."/>
            <person name="Thomas K."/>
            <person name="Ghosh A."/>
        </authorList>
    </citation>
    <scope>NUCLEOTIDE SEQUENCE [LARGE SCALE GENOMIC DNA]</scope>
    <source>
        <strain evidence="3 4">S-A1</strain>
    </source>
</reference>
<evidence type="ECO:0000313" key="4">
    <source>
        <dbReference type="Proteomes" id="UP000294621"/>
    </source>
</evidence>
<dbReference type="GO" id="GO:0071713">
    <property type="term" value="F:para-aminobenzoyl-glutamate hydrolase activity"/>
    <property type="evidence" value="ECO:0007669"/>
    <property type="project" value="TreeGrafter"/>
</dbReference>
<proteinExistence type="predicted"/>
<dbReference type="Gene3D" id="3.40.630.10">
    <property type="entry name" value="Zn peptidases"/>
    <property type="match status" value="1"/>
</dbReference>
<keyword evidence="3" id="KW-0378">Hydrolase</keyword>
<dbReference type="OrthoDB" id="9781032at2"/>
<feature type="domain" description="Peptidase M20 dimerisation" evidence="2">
    <location>
        <begin position="193"/>
        <end position="279"/>
    </location>
</feature>
<dbReference type="SUPFAM" id="SSF53187">
    <property type="entry name" value="Zn-dependent exopeptidases"/>
    <property type="match status" value="1"/>
</dbReference>
<dbReference type="PIRSF" id="PIRSF037227">
    <property type="entry name" value="Aminobenzoyl-glu_utiliz_pB"/>
    <property type="match status" value="1"/>
</dbReference>